<evidence type="ECO:0000256" key="5">
    <source>
        <dbReference type="SAM" id="MobiDB-lite"/>
    </source>
</evidence>
<feature type="transmembrane region" description="Helical" evidence="6">
    <location>
        <begin position="12"/>
        <end position="31"/>
    </location>
</feature>
<comment type="subcellular location">
    <subcellularLocation>
        <location evidence="1">Membrane</location>
        <topology evidence="1">Single-pass membrane protein</topology>
    </subcellularLocation>
</comment>
<dbReference type="RefSeq" id="WP_036907034.1">
    <property type="nucleotide sequence ID" value="NZ_CP138967.1"/>
</dbReference>
<dbReference type="InterPro" id="IPR007452">
    <property type="entry name" value="TamB_C"/>
</dbReference>
<evidence type="ECO:0000313" key="8">
    <source>
        <dbReference type="EMBL" id="KGG19426.1"/>
    </source>
</evidence>
<dbReference type="EMBL" id="JNAX01000015">
    <property type="protein sequence ID" value="KGG19426.1"/>
    <property type="molecule type" value="Genomic_DNA"/>
</dbReference>
<evidence type="ECO:0000256" key="6">
    <source>
        <dbReference type="SAM" id="Phobius"/>
    </source>
</evidence>
<evidence type="ECO:0000256" key="2">
    <source>
        <dbReference type="ARBA" id="ARBA00022692"/>
    </source>
</evidence>
<proteinExistence type="predicted"/>
<dbReference type="GO" id="GO:0005886">
    <property type="term" value="C:plasma membrane"/>
    <property type="evidence" value="ECO:0007669"/>
    <property type="project" value="InterPro"/>
</dbReference>
<sequence length="1319" mass="144595">MGDEWSSKRLKRWGLAGTFAALGGVLIWSGADLLVDRTISRFSPQIEKTLSNSLGHPLKIGSYRGLRPWGVELGPTRLLPGIKDSSSVNISNLTIKFAPFASLLNWKPVAIFNPKGTEIILNKNDTGSFWVVPQKDNPKQINLQLKFNLKEPTKIVFNAGDTTLLAKGNLSLNLGEKKIFGAINLESKEQGSLYLSGKGYWDGIEFQTKVKINKLSLSIFERILGKNSNFIARGNINGSLKLGVKKGLIRCNGGLLLNNLTLKGGPLSDTLSTNNSKIECDKNKLKLIDSNWNYGYWDISNSSEIPFYKKDKTYINSETTIKIKDFDHKPLSLKLKLPISVVDRQFIPGELNANFNLESFPLGALNPILNSSLSGKLNTKGDFQGPLSSLNSTINLSLENPQVNGIRLREKWRGTFTRIPSEKKWGSLRMKSEGASIPGNLQINFNKDGDFNDLNLNRLGGEISLNPKSNAFEWEANKFKLDRVEVAFPPEKSFKRIFGEVKGKGLFSLDPLFLNGDLSLDYFRLLGFKLKNASIKGQIKNSETNLTGELIPSENGKIKFDINNGSEFSLSAQVKDVSASWITATALEFPKLGLKYSDAIGKAEDLEKFIIGYPISSIDSQFEALTRSQDSYREEISKVNSESIINPYDLKGDINADIKLSGPNLSNLNLEAKAFGKVWTNKLKIINSNQIRPFKVTFNGNLASGLGDFSLLNLNFSLLSLVAPIPSAVDGYFGLKGKYSLANSTPQVTADLIIKDTVIYNRKIILDNGNIIFKDNNLEFDITLRDKSSANPVKLGGTYPLISSYPIDLKIESHGDGLAFLTGLTKGNVSWTSGTADLSLLIRGTPAKPVANGFLVLKNSELLFQDKEINNLNSTIVFDFNRLEIRDLKANMGANGIISSQGGISLFDSQLSESEPLALSIEKTRIKTEFTDIRASSSLVVKGSILKPQLSGEVFISEGSIFAKRANNPSKTSSEKSDRYKDSKVRIIRRLPEQNWKQKEPLVLFIKDEDAPASRIVSAGLPNGFESLTFDNLKLALGPSLRLVSQPLASFETNGFLILNGAFDETLDVSGVIKLDSGYVNLFTTTFNLDQSEPNVAVFVPSMGLVPYVDVTLNSRVPDNVRDVSNFSSNGMASFGIGGSRFVNVVVAASGPADRISENFQLRSTPSLGRSELIGLLGGNSLANLISSGGNGDVLASFLNRSFASYLQGNINGFLSDRLQISLYPAYINGSDSEDDTSDSSSSSADQKDTNLPGQQAWVTEIGVDLNDKINFSVQAAPNRKDIPPKGNITFQMNPNVGLLGSFDKNGNWQSQLQLYFRY</sequence>
<feature type="region of interest" description="Disordered" evidence="5">
    <location>
        <begin position="1232"/>
        <end position="1252"/>
    </location>
</feature>
<gene>
    <name evidence="8" type="ORF">EV03_1809</name>
</gene>
<evidence type="ECO:0000313" key="9">
    <source>
        <dbReference type="Proteomes" id="UP000030392"/>
    </source>
</evidence>
<evidence type="ECO:0000256" key="1">
    <source>
        <dbReference type="ARBA" id="ARBA00004167"/>
    </source>
</evidence>
<dbReference type="InterPro" id="IPR053022">
    <property type="entry name" value="Chloroplast_translocon_comp"/>
</dbReference>
<accession>A0A0A2BZA4</accession>
<dbReference type="GO" id="GO:0009306">
    <property type="term" value="P:protein secretion"/>
    <property type="evidence" value="ECO:0007669"/>
    <property type="project" value="InterPro"/>
</dbReference>
<dbReference type="PANTHER" id="PTHR34457:SF3">
    <property type="entry name" value="PROTEIN TIC236, CHLOROPLASTIC"/>
    <property type="match status" value="1"/>
</dbReference>
<name>A0A0A2BZA4_PROMR</name>
<feature type="domain" description="Translocation and assembly module TamB C-terminal" evidence="7">
    <location>
        <begin position="887"/>
        <end position="1319"/>
    </location>
</feature>
<reference evidence="9" key="1">
    <citation type="journal article" date="2014" name="Sci. Data">
        <title>Genomes of diverse isolates of the marine cyanobacterium Prochlorococcus.</title>
        <authorList>
            <person name="Biller S."/>
            <person name="Berube P."/>
            <person name="Thompson J."/>
            <person name="Kelly L."/>
            <person name="Roggensack S."/>
            <person name="Awad L."/>
            <person name="Roache-Johnson K."/>
            <person name="Ding H."/>
            <person name="Giovannoni S.J."/>
            <person name="Moore L.R."/>
            <person name="Chisholm S.W."/>
        </authorList>
    </citation>
    <scope>NUCLEOTIDE SEQUENCE [LARGE SCALE GENOMIC DNA]</scope>
    <source>
        <strain evidence="9">PAC1</strain>
    </source>
</reference>
<dbReference type="PANTHER" id="PTHR34457">
    <property type="entry name" value="EMBRYO DEFECTIVE 2410"/>
    <property type="match status" value="1"/>
</dbReference>
<organism evidence="8 9">
    <name type="scientific">Prochlorococcus marinus str. PAC1</name>
    <dbReference type="NCBI Taxonomy" id="59924"/>
    <lineage>
        <taxon>Bacteria</taxon>
        <taxon>Bacillati</taxon>
        <taxon>Cyanobacteriota</taxon>
        <taxon>Cyanophyceae</taxon>
        <taxon>Synechococcales</taxon>
        <taxon>Prochlorococcaceae</taxon>
        <taxon>Prochlorococcus</taxon>
    </lineage>
</organism>
<keyword evidence="4 6" id="KW-0472">Membrane</keyword>
<dbReference type="Pfam" id="PF04357">
    <property type="entry name" value="TamB"/>
    <property type="match status" value="1"/>
</dbReference>
<keyword evidence="2 6" id="KW-0812">Transmembrane</keyword>
<protein>
    <recommendedName>
        <fullName evidence="7">Translocation and assembly module TamB C-terminal domain-containing protein</fullName>
    </recommendedName>
</protein>
<evidence type="ECO:0000256" key="3">
    <source>
        <dbReference type="ARBA" id="ARBA00022989"/>
    </source>
</evidence>
<evidence type="ECO:0000256" key="4">
    <source>
        <dbReference type="ARBA" id="ARBA00023136"/>
    </source>
</evidence>
<dbReference type="Proteomes" id="UP000030392">
    <property type="component" value="Unassembled WGS sequence"/>
</dbReference>
<keyword evidence="3 6" id="KW-1133">Transmembrane helix</keyword>
<evidence type="ECO:0000259" key="7">
    <source>
        <dbReference type="Pfam" id="PF04357"/>
    </source>
</evidence>
<comment type="caution">
    <text evidence="8">The sequence shown here is derived from an EMBL/GenBank/DDBJ whole genome shotgun (WGS) entry which is preliminary data.</text>
</comment>